<dbReference type="SUPFAM" id="SSF52266">
    <property type="entry name" value="SGNH hydrolase"/>
    <property type="match status" value="1"/>
</dbReference>
<keyword evidence="1" id="KW-0812">Transmembrane</keyword>
<dbReference type="Pfam" id="PF13472">
    <property type="entry name" value="Lipase_GDSL_2"/>
    <property type="match status" value="1"/>
</dbReference>
<dbReference type="InterPro" id="IPR013830">
    <property type="entry name" value="SGNH_hydro"/>
</dbReference>
<dbReference type="EMBL" id="WESC01000002">
    <property type="protein sequence ID" value="KAB7742258.1"/>
    <property type="molecule type" value="Genomic_DNA"/>
</dbReference>
<evidence type="ECO:0000259" key="2">
    <source>
        <dbReference type="Pfam" id="PF13472"/>
    </source>
</evidence>
<comment type="caution">
    <text evidence="3">The sequence shown here is derived from an EMBL/GenBank/DDBJ whole genome shotgun (WGS) entry which is preliminary data.</text>
</comment>
<keyword evidence="1" id="KW-0472">Membrane</keyword>
<gene>
    <name evidence="3" type="ORF">F2P47_03050</name>
</gene>
<name>A0A6N6VLN3_9HYPH</name>
<dbReference type="PANTHER" id="PTHR30383">
    <property type="entry name" value="THIOESTERASE 1/PROTEASE 1/LYSOPHOSPHOLIPASE L1"/>
    <property type="match status" value="1"/>
</dbReference>
<sequence length="246" mass="27085">MKGDAPMGRLLVIIGAAIGLAIVVLFGFLLYVLLASGNPAYWEGDIAAFERRDVSNPPPRDAVLFVGADDVRQWATLPYDLAPVPVIQRGFGGAQIAHVTHFAPRIIFPYRPRAIVLMAGEADLSDVRGRRPEDVLNDFKTFVATLRGHGISAPIYFVSIRPSPMRSSRWLGAQRANALIQDYEKTAPGLYYIDVATSFFDAKGDLRDEFFRWDGLSLNEKGYALLTQIIKPTLIKAGYGTGSELQ</sequence>
<evidence type="ECO:0000256" key="1">
    <source>
        <dbReference type="SAM" id="Phobius"/>
    </source>
</evidence>
<evidence type="ECO:0000313" key="4">
    <source>
        <dbReference type="Proteomes" id="UP000468901"/>
    </source>
</evidence>
<organism evidence="3 4">
    <name type="scientific">Parvibaculum sedimenti</name>
    <dbReference type="NCBI Taxonomy" id="2608632"/>
    <lineage>
        <taxon>Bacteria</taxon>
        <taxon>Pseudomonadati</taxon>
        <taxon>Pseudomonadota</taxon>
        <taxon>Alphaproteobacteria</taxon>
        <taxon>Hyphomicrobiales</taxon>
        <taxon>Parvibaculaceae</taxon>
        <taxon>Parvibaculum</taxon>
    </lineage>
</organism>
<feature type="domain" description="SGNH hydrolase-type esterase" evidence="2">
    <location>
        <begin position="73"/>
        <end position="225"/>
    </location>
</feature>
<dbReference type="InterPro" id="IPR036514">
    <property type="entry name" value="SGNH_hydro_sf"/>
</dbReference>
<protein>
    <recommendedName>
        <fullName evidence="2">SGNH hydrolase-type esterase domain-containing protein</fullName>
    </recommendedName>
</protein>
<dbReference type="Gene3D" id="3.40.50.1110">
    <property type="entry name" value="SGNH hydrolase"/>
    <property type="match status" value="1"/>
</dbReference>
<reference evidence="3 4" key="1">
    <citation type="submission" date="2019-09" db="EMBL/GenBank/DDBJ databases">
        <title>Parvibaculum sedimenti sp. nov., isolated from sediment.</title>
        <authorList>
            <person name="Wang Y."/>
        </authorList>
    </citation>
    <scope>NUCLEOTIDE SEQUENCE [LARGE SCALE GENOMIC DNA]</scope>
    <source>
        <strain evidence="3 4">HXT-9</strain>
    </source>
</reference>
<dbReference type="InterPro" id="IPR051532">
    <property type="entry name" value="Ester_Hydrolysis_Enzymes"/>
</dbReference>
<proteinExistence type="predicted"/>
<accession>A0A6N6VLN3</accession>
<evidence type="ECO:0000313" key="3">
    <source>
        <dbReference type="EMBL" id="KAB7742258.1"/>
    </source>
</evidence>
<dbReference type="PANTHER" id="PTHR30383:SF5">
    <property type="entry name" value="SGNH HYDROLASE-TYPE ESTERASE DOMAIN-CONTAINING PROTEIN"/>
    <property type="match status" value="1"/>
</dbReference>
<dbReference type="AlphaFoldDB" id="A0A6N6VLN3"/>
<dbReference type="GO" id="GO:0004622">
    <property type="term" value="F:phosphatidylcholine lysophospholipase activity"/>
    <property type="evidence" value="ECO:0007669"/>
    <property type="project" value="TreeGrafter"/>
</dbReference>
<keyword evidence="4" id="KW-1185">Reference proteome</keyword>
<feature type="transmembrane region" description="Helical" evidence="1">
    <location>
        <begin position="12"/>
        <end position="34"/>
    </location>
</feature>
<dbReference type="Proteomes" id="UP000468901">
    <property type="component" value="Unassembled WGS sequence"/>
</dbReference>
<keyword evidence="1" id="KW-1133">Transmembrane helix</keyword>